<dbReference type="PANTHER" id="PTHR48079:SF6">
    <property type="entry name" value="NAD(P)-BINDING DOMAIN-CONTAINING PROTEIN-RELATED"/>
    <property type="match status" value="1"/>
</dbReference>
<dbReference type="CDD" id="cd05262">
    <property type="entry name" value="SDR_a7"/>
    <property type="match status" value="1"/>
</dbReference>
<reference evidence="3" key="1">
    <citation type="journal article" date="2019" name="Int. J. Syst. Evol. Microbiol.">
        <title>The Global Catalogue of Microorganisms (GCM) 10K type strain sequencing project: providing services to taxonomists for standard genome sequencing and annotation.</title>
        <authorList>
            <consortium name="The Broad Institute Genomics Platform"/>
            <consortium name="The Broad Institute Genome Sequencing Center for Infectious Disease"/>
            <person name="Wu L."/>
            <person name="Ma J."/>
        </authorList>
    </citation>
    <scope>NUCLEOTIDE SEQUENCE [LARGE SCALE GENOMIC DNA]</scope>
    <source>
        <strain evidence="3">CGMCC 4.1622</strain>
    </source>
</reference>
<dbReference type="SUPFAM" id="SSF51735">
    <property type="entry name" value="NAD(P)-binding Rossmann-fold domains"/>
    <property type="match status" value="1"/>
</dbReference>
<sequence length="289" mass="30018">MRVLVTGATGFIGSSVTAELIGAGHQVLGLARSDASAVALAAAGAEVVRGTIEDLDILRTTAAECDGVVHLAFHHDLSQHEAAARAELAAIETFGDVLAGTDRPLVVASGGPVGTEQDTLPASGSPRIAGARAALALAERGVRSSIVRLAPTVHDADTCGMVQQLIGTARQRGFSGYLGDGANRWPSVHRLDAARLFRLALEHAPAGTVLHGVGEEGVPLREIAEAIGRHLDVPVKAVTAEDAAAHFGFLARILGNDMPASNALTRELLDWQPVHPGLLQDLDQGRYFA</sequence>
<evidence type="ECO:0000313" key="3">
    <source>
        <dbReference type="Proteomes" id="UP001596066"/>
    </source>
</evidence>
<dbReference type="InterPro" id="IPR001509">
    <property type="entry name" value="Epimerase_deHydtase"/>
</dbReference>
<proteinExistence type="predicted"/>
<gene>
    <name evidence="2" type="ORF">ACFPZF_18020</name>
</gene>
<organism evidence="2 3">
    <name type="scientific">Kitasatospora cinereorecta</name>
    <dbReference type="NCBI Taxonomy" id="285560"/>
    <lineage>
        <taxon>Bacteria</taxon>
        <taxon>Bacillati</taxon>
        <taxon>Actinomycetota</taxon>
        <taxon>Actinomycetes</taxon>
        <taxon>Kitasatosporales</taxon>
        <taxon>Streptomycetaceae</taxon>
        <taxon>Kitasatospora</taxon>
    </lineage>
</organism>
<dbReference type="RefSeq" id="WP_346143286.1">
    <property type="nucleotide sequence ID" value="NZ_BAAAUA010000012.1"/>
</dbReference>
<dbReference type="InterPro" id="IPR051783">
    <property type="entry name" value="NAD(P)-dependent_oxidoreduct"/>
</dbReference>
<evidence type="ECO:0000313" key="2">
    <source>
        <dbReference type="EMBL" id="MFC5643250.1"/>
    </source>
</evidence>
<dbReference type="EMBL" id="JBHSOC010000029">
    <property type="protein sequence ID" value="MFC5643250.1"/>
    <property type="molecule type" value="Genomic_DNA"/>
</dbReference>
<dbReference type="Gene3D" id="3.40.50.720">
    <property type="entry name" value="NAD(P)-binding Rossmann-like Domain"/>
    <property type="match status" value="1"/>
</dbReference>
<keyword evidence="3" id="KW-1185">Reference proteome</keyword>
<dbReference type="InterPro" id="IPR036291">
    <property type="entry name" value="NAD(P)-bd_dom_sf"/>
</dbReference>
<dbReference type="Proteomes" id="UP001596066">
    <property type="component" value="Unassembled WGS sequence"/>
</dbReference>
<dbReference type="Pfam" id="PF01370">
    <property type="entry name" value="Epimerase"/>
    <property type="match status" value="1"/>
</dbReference>
<protein>
    <submittedName>
        <fullName evidence="2">SDR family oxidoreductase</fullName>
    </submittedName>
</protein>
<dbReference type="PANTHER" id="PTHR48079">
    <property type="entry name" value="PROTEIN YEEZ"/>
    <property type="match status" value="1"/>
</dbReference>
<accession>A0ABW0VD28</accession>
<name>A0ABW0VD28_9ACTN</name>
<evidence type="ECO:0000259" key="1">
    <source>
        <dbReference type="Pfam" id="PF01370"/>
    </source>
</evidence>
<feature type="domain" description="NAD-dependent epimerase/dehydratase" evidence="1">
    <location>
        <begin position="3"/>
        <end position="75"/>
    </location>
</feature>
<comment type="caution">
    <text evidence="2">The sequence shown here is derived from an EMBL/GenBank/DDBJ whole genome shotgun (WGS) entry which is preliminary data.</text>
</comment>